<protein>
    <submittedName>
        <fullName evidence="1">MAT1-1-2</fullName>
    </submittedName>
</protein>
<dbReference type="InterPro" id="IPR031472">
    <property type="entry name" value="MAT1-1-2/MatA-2/Smr1"/>
</dbReference>
<dbReference type="Pfam" id="PF17043">
    <property type="entry name" value="MAT1-1-2"/>
    <property type="match status" value="1"/>
</dbReference>
<proteinExistence type="predicted"/>
<accession>Q5TL99</accession>
<reference evidence="1" key="1">
    <citation type="journal article" date="2005" name="FEMS Microbiol. Lett.">
        <title>Heterothallism in Cordyceps takaomontana.</title>
        <authorList>
            <person name="Yokoyama E."/>
            <person name="Yamagishi K."/>
            <person name="Hara A."/>
        </authorList>
    </citation>
    <scope>NUCLEOTIDE SEQUENCE</scope>
    <source>
        <strain evidence="1">NBRC 32971</strain>
    </source>
</reference>
<organism evidence="1">
    <name type="scientific">Claviceps purpurea</name>
    <name type="common">Ergot fungus</name>
    <name type="synonym">Sphacelia segetum</name>
    <dbReference type="NCBI Taxonomy" id="5111"/>
    <lineage>
        <taxon>Eukaryota</taxon>
        <taxon>Fungi</taxon>
        <taxon>Dikarya</taxon>
        <taxon>Ascomycota</taxon>
        <taxon>Pezizomycotina</taxon>
        <taxon>Sordariomycetes</taxon>
        <taxon>Hypocreomycetidae</taxon>
        <taxon>Hypocreales</taxon>
        <taxon>Clavicipitaceae</taxon>
        <taxon>Claviceps</taxon>
    </lineage>
</organism>
<dbReference type="AlphaFoldDB" id="Q5TL99"/>
<dbReference type="EMBL" id="AB194983">
    <property type="protein sequence ID" value="BAD72603.1"/>
    <property type="molecule type" value="Genomic_DNA"/>
</dbReference>
<gene>
    <name evidence="1" type="primary">MAT1-1-2</name>
</gene>
<sequence length="398" mass="45648">MESMDYFSPLWERHELFLKPEQAIDELRVRSLEAFLRKKRSETSKLLSLDGMLHIVLECTCVIQQLLENHNDRNVIIQTLVKSGQDDPVAIVRSSLVLWQAASSPILSRQSNQAVDSDLDGSRAPTLGWSRRSSYEQHAIGNLCLIAMLMTSETWLPPKHEKLKAASLISAASTTILFASYLLCHAVANKPWVKGVSSAQSSEAMALFIRSSWQIVRENSDMFDSPPGSEFGATSREIMLSNDGRRFLAKDGYDTWREAPYWHPCRRIPGSCWNVFLRNAFRPLFPTELTGSKEICISLPSTMYSLIRPWEAYYSELRNRYDQVCWSYRFVNDHKVYILTDMSIKAGRHRTLLSPALRQAQYSRLSKATGRPYPSRKLSAQVRLHTFRRKFSESLTRE</sequence>
<name>Q5TL99_CLAPU</name>
<evidence type="ECO:0000313" key="1">
    <source>
        <dbReference type="EMBL" id="BAD72603.1"/>
    </source>
</evidence>